<dbReference type="InterPro" id="IPR049900">
    <property type="entry name" value="PKS_mFAS_DH"/>
</dbReference>
<dbReference type="InterPro" id="IPR016036">
    <property type="entry name" value="Malonyl_transacylase_ACP-bd"/>
</dbReference>
<keyword evidence="13" id="KW-1185">Reference proteome</keyword>
<dbReference type="EMBL" id="CDMC01000007">
    <property type="protein sequence ID" value="CEN62186.1"/>
    <property type="molecule type" value="Genomic_DNA"/>
</dbReference>
<dbReference type="CDD" id="cd00833">
    <property type="entry name" value="PKS"/>
    <property type="match status" value="1"/>
</dbReference>
<dbReference type="Gene3D" id="3.40.47.10">
    <property type="match status" value="1"/>
</dbReference>
<feature type="domain" description="Carrier" evidence="9">
    <location>
        <begin position="2518"/>
        <end position="2596"/>
    </location>
</feature>
<dbReference type="InterPro" id="IPR016035">
    <property type="entry name" value="Acyl_Trfase/lysoPLipase"/>
</dbReference>
<dbReference type="GO" id="GO:0016491">
    <property type="term" value="F:oxidoreductase activity"/>
    <property type="evidence" value="ECO:0007669"/>
    <property type="project" value="UniProtKB-KW"/>
</dbReference>
<evidence type="ECO:0000256" key="3">
    <source>
        <dbReference type="ARBA" id="ARBA00022679"/>
    </source>
</evidence>
<dbReference type="SUPFAM" id="SSF53901">
    <property type="entry name" value="Thiolase-like"/>
    <property type="match status" value="1"/>
</dbReference>
<dbReference type="GO" id="GO:0044550">
    <property type="term" value="P:secondary metabolite biosynthetic process"/>
    <property type="evidence" value="ECO:0007669"/>
    <property type="project" value="TreeGrafter"/>
</dbReference>
<dbReference type="InterPro" id="IPR057326">
    <property type="entry name" value="KR_dom"/>
</dbReference>
<dbReference type="InterPro" id="IPR001227">
    <property type="entry name" value="Ac_transferase_dom_sf"/>
</dbReference>
<dbReference type="Pfam" id="PF00109">
    <property type="entry name" value="ketoacyl-synt"/>
    <property type="match status" value="1"/>
</dbReference>
<feature type="region of interest" description="Disordered" evidence="8">
    <location>
        <begin position="2481"/>
        <end position="2500"/>
    </location>
</feature>
<evidence type="ECO:0000256" key="2">
    <source>
        <dbReference type="ARBA" id="ARBA00022553"/>
    </source>
</evidence>
<dbReference type="InterPro" id="IPR011032">
    <property type="entry name" value="GroES-like_sf"/>
</dbReference>
<dbReference type="SMART" id="SM00826">
    <property type="entry name" value="PKS_DH"/>
    <property type="match status" value="1"/>
</dbReference>
<dbReference type="SUPFAM" id="SSF55048">
    <property type="entry name" value="Probable ACP-binding domain of malonyl-CoA ACP transacylase"/>
    <property type="match status" value="1"/>
</dbReference>
<dbReference type="SUPFAM" id="SSF53335">
    <property type="entry name" value="S-adenosyl-L-methionine-dependent methyltransferases"/>
    <property type="match status" value="1"/>
</dbReference>
<dbReference type="InterPro" id="IPR020807">
    <property type="entry name" value="PKS_DH"/>
</dbReference>
<dbReference type="OMA" id="MLIMSNM"/>
<dbReference type="InterPro" id="IPR009081">
    <property type="entry name" value="PP-bd_ACP"/>
</dbReference>
<dbReference type="PROSITE" id="PS52004">
    <property type="entry name" value="KS3_2"/>
    <property type="match status" value="1"/>
</dbReference>
<keyword evidence="5" id="KW-0511">Multifunctional enzyme</keyword>
<feature type="domain" description="PKS/mFAS DH" evidence="11">
    <location>
        <begin position="972"/>
        <end position="1293"/>
    </location>
</feature>
<dbReference type="InterPro" id="IPR050091">
    <property type="entry name" value="PKS_NRPS_Biosynth_Enz"/>
</dbReference>
<feature type="compositionally biased region" description="Low complexity" evidence="8">
    <location>
        <begin position="2491"/>
        <end position="2500"/>
    </location>
</feature>
<proteinExistence type="predicted"/>
<keyword evidence="2" id="KW-0597">Phosphoprotein</keyword>
<dbReference type="PROSITE" id="PS52019">
    <property type="entry name" value="PKS_MFAS_DH"/>
    <property type="match status" value="1"/>
</dbReference>
<evidence type="ECO:0000259" key="10">
    <source>
        <dbReference type="PROSITE" id="PS52004"/>
    </source>
</evidence>
<dbReference type="Gene3D" id="3.40.366.10">
    <property type="entry name" value="Malonyl-Coenzyme A Acyl Carrier Protein, domain 2"/>
    <property type="match status" value="1"/>
</dbReference>
<dbReference type="GO" id="GO:0006633">
    <property type="term" value="P:fatty acid biosynthetic process"/>
    <property type="evidence" value="ECO:0007669"/>
    <property type="project" value="InterPro"/>
</dbReference>
<dbReference type="InterPro" id="IPR013154">
    <property type="entry name" value="ADH-like_N"/>
</dbReference>
<dbReference type="SUPFAM" id="SSF47336">
    <property type="entry name" value="ACP-like"/>
    <property type="match status" value="1"/>
</dbReference>
<evidence type="ECO:0000313" key="12">
    <source>
        <dbReference type="EMBL" id="CEN62186.1"/>
    </source>
</evidence>
<dbReference type="InterPro" id="IPR014031">
    <property type="entry name" value="Ketoacyl_synth_C"/>
</dbReference>
<dbReference type="PROSITE" id="PS50075">
    <property type="entry name" value="CARRIER"/>
    <property type="match status" value="1"/>
</dbReference>
<dbReference type="SMART" id="SM00822">
    <property type="entry name" value="PKS_KR"/>
    <property type="match status" value="1"/>
</dbReference>
<dbReference type="Gene3D" id="3.40.50.720">
    <property type="entry name" value="NAD(P)-binding Rossmann-like Domain"/>
    <property type="match status" value="3"/>
</dbReference>
<dbReference type="SUPFAM" id="SSF51735">
    <property type="entry name" value="NAD(P)-binding Rossmann-fold domains"/>
    <property type="match status" value="2"/>
</dbReference>
<dbReference type="InterPro" id="IPR042104">
    <property type="entry name" value="PKS_dehydratase_sf"/>
</dbReference>
<evidence type="ECO:0000256" key="5">
    <source>
        <dbReference type="ARBA" id="ARBA00023268"/>
    </source>
</evidence>
<dbReference type="InterPro" id="IPR036736">
    <property type="entry name" value="ACP-like_sf"/>
</dbReference>
<dbReference type="InterPro" id="IPR029063">
    <property type="entry name" value="SAM-dependent_MTases_sf"/>
</dbReference>
<dbReference type="Proteomes" id="UP000054771">
    <property type="component" value="Unassembled WGS sequence"/>
</dbReference>
<dbReference type="SUPFAM" id="SSF52151">
    <property type="entry name" value="FabD/lysophospholipase-like"/>
    <property type="match status" value="1"/>
</dbReference>
<dbReference type="SMART" id="SM00829">
    <property type="entry name" value="PKS_ER"/>
    <property type="match status" value="1"/>
</dbReference>
<dbReference type="Gene3D" id="3.10.129.110">
    <property type="entry name" value="Polyketide synthase dehydratase"/>
    <property type="match status" value="1"/>
</dbReference>
<name>A0A0U5GT38_ASPCI</name>
<evidence type="ECO:0000259" key="9">
    <source>
        <dbReference type="PROSITE" id="PS50075"/>
    </source>
</evidence>
<dbReference type="InterPro" id="IPR016039">
    <property type="entry name" value="Thiolase-like"/>
</dbReference>
<dbReference type="InterPro" id="IPR014043">
    <property type="entry name" value="Acyl_transferase_dom"/>
</dbReference>
<dbReference type="InterPro" id="IPR018201">
    <property type="entry name" value="Ketoacyl_synth_AS"/>
</dbReference>
<keyword evidence="3" id="KW-0808">Transferase</keyword>
<dbReference type="InterPro" id="IPR049551">
    <property type="entry name" value="PKS_DH_C"/>
</dbReference>
<dbReference type="InterPro" id="IPR020841">
    <property type="entry name" value="PKS_Beta-ketoAc_synthase_dom"/>
</dbReference>
<evidence type="ECO:0000256" key="1">
    <source>
        <dbReference type="ARBA" id="ARBA00022450"/>
    </source>
</evidence>
<feature type="region of interest" description="C-terminal hotdog fold" evidence="7">
    <location>
        <begin position="1127"/>
        <end position="1293"/>
    </location>
</feature>
<dbReference type="Pfam" id="PF21089">
    <property type="entry name" value="PKS_DH_N"/>
    <property type="match status" value="1"/>
</dbReference>
<dbReference type="Pfam" id="PF23114">
    <property type="entry name" value="NAD-bd_HRPKS_sdrA"/>
    <property type="match status" value="1"/>
</dbReference>
<keyword evidence="6" id="KW-0012">Acyltransferase</keyword>
<dbReference type="Pfam" id="PF02801">
    <property type="entry name" value="Ketoacyl-synt_C"/>
    <property type="match status" value="1"/>
</dbReference>
<dbReference type="SMART" id="SM00827">
    <property type="entry name" value="PKS_AT"/>
    <property type="match status" value="1"/>
</dbReference>
<gene>
    <name evidence="12" type="ORF">ASPCAL08824</name>
</gene>
<dbReference type="Pfam" id="PF16197">
    <property type="entry name" value="KAsynt_C_assoc"/>
    <property type="match status" value="1"/>
</dbReference>
<dbReference type="InterPro" id="IPR032821">
    <property type="entry name" value="PKS_assoc"/>
</dbReference>
<reference evidence="13" key="1">
    <citation type="journal article" date="2016" name="Genome Announc.">
        <title>Draft genome sequences of fungus Aspergillus calidoustus.</title>
        <authorList>
            <person name="Horn F."/>
            <person name="Linde J."/>
            <person name="Mattern D.J."/>
            <person name="Walther G."/>
            <person name="Guthke R."/>
            <person name="Scherlach K."/>
            <person name="Martin K."/>
            <person name="Brakhage A.A."/>
            <person name="Petzke L."/>
            <person name="Valiante V."/>
        </authorList>
    </citation>
    <scope>NUCLEOTIDE SEQUENCE [LARGE SCALE GENOMIC DNA]</scope>
    <source>
        <strain evidence="13">SF006504</strain>
    </source>
</reference>
<evidence type="ECO:0000256" key="7">
    <source>
        <dbReference type="PROSITE-ProRule" id="PRU01363"/>
    </source>
</evidence>
<evidence type="ECO:0000256" key="8">
    <source>
        <dbReference type="SAM" id="MobiDB-lite"/>
    </source>
</evidence>
<organism evidence="12 13">
    <name type="scientific">Aspergillus calidoustus</name>
    <dbReference type="NCBI Taxonomy" id="454130"/>
    <lineage>
        <taxon>Eukaryota</taxon>
        <taxon>Fungi</taxon>
        <taxon>Dikarya</taxon>
        <taxon>Ascomycota</taxon>
        <taxon>Pezizomycotina</taxon>
        <taxon>Eurotiomycetes</taxon>
        <taxon>Eurotiomycetidae</taxon>
        <taxon>Eurotiales</taxon>
        <taxon>Aspergillaceae</taxon>
        <taxon>Aspergillus</taxon>
        <taxon>Aspergillus subgen. Nidulantes</taxon>
    </lineage>
</organism>
<dbReference type="PANTHER" id="PTHR43775:SF29">
    <property type="entry name" value="ASPERFURANONE POLYKETIDE SYNTHASE AFOG-RELATED"/>
    <property type="match status" value="1"/>
</dbReference>
<dbReference type="Pfam" id="PF08659">
    <property type="entry name" value="KR"/>
    <property type="match status" value="1"/>
</dbReference>
<dbReference type="InterPro" id="IPR056501">
    <property type="entry name" value="NAD-bd_HRPKS_sdrA"/>
</dbReference>
<dbReference type="GO" id="GO:0031177">
    <property type="term" value="F:phosphopantetheine binding"/>
    <property type="evidence" value="ECO:0007669"/>
    <property type="project" value="InterPro"/>
</dbReference>
<feature type="compositionally biased region" description="Polar residues" evidence="8">
    <location>
        <begin position="2481"/>
        <end position="2490"/>
    </location>
</feature>
<accession>A0A0U5GT38</accession>
<dbReference type="SMART" id="SM00823">
    <property type="entry name" value="PKS_PP"/>
    <property type="match status" value="1"/>
</dbReference>
<keyword evidence="1" id="KW-0596">Phosphopantetheine</keyword>
<dbReference type="InterPro" id="IPR036291">
    <property type="entry name" value="NAD(P)-bd_dom_sf"/>
</dbReference>
<dbReference type="InterPro" id="IPR014030">
    <property type="entry name" value="Ketoacyl_synth_N"/>
</dbReference>
<dbReference type="InterPro" id="IPR049552">
    <property type="entry name" value="PKS_DH_N"/>
</dbReference>
<dbReference type="Pfam" id="PF14765">
    <property type="entry name" value="PS-DH"/>
    <property type="match status" value="1"/>
</dbReference>
<dbReference type="STRING" id="454130.A0A0U5GT38"/>
<evidence type="ECO:0000259" key="11">
    <source>
        <dbReference type="PROSITE" id="PS52019"/>
    </source>
</evidence>
<dbReference type="SMART" id="SM00825">
    <property type="entry name" value="PKS_KS"/>
    <property type="match status" value="1"/>
</dbReference>
<dbReference type="Gene3D" id="3.90.180.10">
    <property type="entry name" value="Medium-chain alcohol dehydrogenases, catalytic domain"/>
    <property type="match status" value="1"/>
</dbReference>
<protein>
    <submittedName>
        <fullName evidence="12">Uncharacterized protein</fullName>
    </submittedName>
</protein>
<dbReference type="InterPro" id="IPR020843">
    <property type="entry name" value="ER"/>
</dbReference>
<dbReference type="Pfam" id="PF00698">
    <property type="entry name" value="Acyl_transf_1"/>
    <property type="match status" value="1"/>
</dbReference>
<dbReference type="Pfam" id="PF08240">
    <property type="entry name" value="ADH_N"/>
    <property type="match status" value="1"/>
</dbReference>
<feature type="region of interest" description="N-terminal hotdog fold" evidence="7">
    <location>
        <begin position="972"/>
        <end position="1110"/>
    </location>
</feature>
<sequence length="2601" mass="281745">MNDDPIAIIGFSLRFPQEADSAKAFWEMLYNGRCAMTKVPADRFTIDAFYAQKGEAGAATGTIPLRGGHFLKQDLGVFDAPFFNITPAEAEAMDPQHRLMLEVSYHALENAGIPIAQCAGTKTSVYTASFTDDYKSILLDAPDNIPKYAATGLSMSMLANRVSWFYNFTGPSMNIDSACSSSLSALHIACQDLLSGTSKMALVGGSNLVFHPDFMLIMSNMDFLSPTSRSHSFDHRANGYARGDGVSVVVLKRLSTAIQDGDTIRAVIRATALNQDGRTPGGITQPSGDAQRSLIQEAFAGAQLDMAPVRFFEAHGTGTAIGDPTEARAIGSVFCAYRSPESPLFVGAVKSSIGHLEGGSGLAGVIKTVLILERGVILPNAGLESVNPRIDTEGLCIKFPTQPTRWPDNGLRRACVNSFGFGGSNAVVILDDALHCLQHRSVQGLHRTVDIAPQACIANSTPPTSSPTIPRLLVWSAADKTALSNLTSAYADFFKAKTSTMADPSAFLDMVYTLTHKRTLHSWRSYTVGIDSEDLSWSIDNASRVPAAAAAAAANPGSLAFVFTGQGAQYPRMGHGLLALPFFQNRIGQLSRLLTDIGCAWSLLELLEDGNAPIDEPEYSQAYTTALQIAMVDYFKDLNLHPAAVIGHSSGEIAAAYCTAAITDRTALTIALHRGRLAQRLRSMHPAASPQGMLAVATSERGIQSYLDRLEADTVQIGCVNSPRSITLTGPKAHLDVIEGWLAADGVFARKLRVDVAYHSRFVESIADDYLRAMRGILREPAGGSLVPMVSTVTGDIVPATTLCDPAYWVRNMVSPVQFSSAVQLLSRLAGKPPRKQLGSAPQTLSGIRMLVEIGPHSTLQGPLQDNLADVDAAPQNHNHDHNHDHDNNNNRISYTHALHRKTPAGYSILNCIGHLWSRGYPADLLKANGLSIRPPRAVRTDLPAYPFNHTRRHWFEDRLSSAFRFRRHAPHELLGVLAPDSNAFEARWRGILSLERVPWLEDHRISGVIVFPAAAMLAMVIEAARQFQVPSGGTKTISGFEFRAVHFLNALQIPADKGIETGVALSSTKAGRKGKITEKTWYAFRVFSYDREECMEHSRGTIGIGLGKDKTNQQREQTISQALECPTFKKTDIKALYNAIRTNGVNYGPVFQVLDNLRLDHQGGAVSEIRPCPNGDQIKNKLINHNAYPLHPSIMDGLFQLVFAALSDGRGGYPAAMVPSYLGKMTLVIDPDAVCASCPEAECRTLLAYNKSALLGYRGTESSVLGFCPRSKRVVCAMEGYQTTFVSSSSSTSANGGASEQAPELQLLSNLVWRPDLSLLMRGQLEQFLEAVRAGDEATDDLDWQLNLLMRYYIQVGLQKGHKGTGSSGVVSDRAVGMLEPLLVTLEEMDMNIPARTYHEQKLFQEPQSARLALEQKLSTASRTARFYITLGQRALRRLELETEQQPPIEPEHKREASVEDQDLVETLLQEHLNSPHLLKPLGLVVDLLVHKNPLLHIMHVGWKADSDLGRYARMISGSRNGYCPWRRYDYVEISKEGLVQVDPGFAGGFERLNEDPLGLARERYDLVIVSQLLHTTPNPEEVLERVRAFLKPTTRGGYLVLHGIMLLTSPRTTFAASIAPEWWLGLKARDKLYCTEAELDGMLVQSGFSGIHALIPDTVDPRFRETNIVMARAETRVEKAENSLLSKGQNQSIVIITDGKTTAQQTVARRLESAIKREYGMNAHVRISVFAEAITTGILQGQFCLSLLDYRRPFFTTLTPTEFELFKQALSMADGFLWVAGGVEDSRRPEFHLVDGLARALRSENSLLKFVRLTVADADCEGHVLTVLKEAMTATSLDNMEFEYEERDGVLQISRVVQSRHMNRIIGDRLANRQHRVSVTLDDNATPLQIRMPKPGEGPLLSTPDGILLEEVTSSTHPLKTDEILIRVHALGISHHDYLIASGHLNSTDLVSVCAGVIHEAGASSDFAAGERVLVSYTAAGCTWLKCLASSAVLLPPHVSFATAAAVLAEGWPAVYALYHVARLEEGDTVLVPSADGDGDGGGAAHAAVLAAEYAGANVVVASGEGDGDHSGVDVVLNYDSSSVEASLDALVPGGIFVNMSAGIVIPQHCVQMAASKSITLATIDVAQIPRQRPARIQKLLSLVVSIYLQAQTPNGFVTTDNTQTDRVRVYKASELSTALESLKGGPDSGTVAVAVDVSPGQTVSALVAPRPSPNFDPNATYVIAGGFGGLGRSICRWMSARELVAELTGLGARVHAPVCDISQAEAVQRVLTECDAVGTPRIRGCIQCTMVLRDAIFTNMTHTSFTTSTAPKVLGSWNLHALLPGGMDFFILLSSVGGILGAPSQANYCAGNTYMDTLAQHRMSLGERAVSIDLGMMVSAGVVAETEGMLDSLQRMGWFMEVGERELFALLEYYCHADFSSSEAEADAAAVDGDAHSHSQIVVGIETPAGMHRKGLEPPHWMQRPFFSHFHLLTSNSNINSASPGTHQPTQTTPNPNISDIATLLHQTPSLSIDKAAQHISSALIAKLSQITGISREAIDPAKPVHAADGINSLVAVELRNWFEKKVGAEVAVLEILGGGSILELCGVAAGRTRFKGG</sequence>
<dbReference type="InterPro" id="IPR020806">
    <property type="entry name" value="PKS_PP-bd"/>
</dbReference>
<dbReference type="SUPFAM" id="SSF50129">
    <property type="entry name" value="GroES-like"/>
    <property type="match status" value="1"/>
</dbReference>
<feature type="active site" description="Proton acceptor; for dehydratase activity" evidence="7">
    <location>
        <position position="1004"/>
    </location>
</feature>
<dbReference type="InterPro" id="IPR013968">
    <property type="entry name" value="PKS_KR"/>
</dbReference>
<feature type="active site" description="Proton donor; for dehydratase activity" evidence="7">
    <location>
        <position position="1197"/>
    </location>
</feature>
<dbReference type="PANTHER" id="PTHR43775">
    <property type="entry name" value="FATTY ACID SYNTHASE"/>
    <property type="match status" value="1"/>
</dbReference>
<keyword evidence="4" id="KW-0560">Oxidoreductase</keyword>
<dbReference type="OrthoDB" id="329835at2759"/>
<dbReference type="GO" id="GO:0004312">
    <property type="term" value="F:fatty acid synthase activity"/>
    <property type="evidence" value="ECO:0007669"/>
    <property type="project" value="TreeGrafter"/>
</dbReference>
<dbReference type="PROSITE" id="PS00606">
    <property type="entry name" value="KS3_1"/>
    <property type="match status" value="1"/>
</dbReference>
<evidence type="ECO:0000313" key="13">
    <source>
        <dbReference type="Proteomes" id="UP000054771"/>
    </source>
</evidence>
<dbReference type="GO" id="GO:0004315">
    <property type="term" value="F:3-oxoacyl-[acyl-carrier-protein] synthase activity"/>
    <property type="evidence" value="ECO:0007669"/>
    <property type="project" value="InterPro"/>
</dbReference>
<evidence type="ECO:0000256" key="4">
    <source>
        <dbReference type="ARBA" id="ARBA00023002"/>
    </source>
</evidence>
<dbReference type="Gene3D" id="3.40.50.150">
    <property type="entry name" value="Vaccinia Virus protein VP39"/>
    <property type="match status" value="1"/>
</dbReference>
<evidence type="ECO:0000256" key="6">
    <source>
        <dbReference type="ARBA" id="ARBA00023315"/>
    </source>
</evidence>
<dbReference type="Pfam" id="PF00550">
    <property type="entry name" value="PP-binding"/>
    <property type="match status" value="1"/>
</dbReference>
<feature type="domain" description="Ketosynthase family 3 (KS3)" evidence="10">
    <location>
        <begin position="3"/>
        <end position="432"/>
    </location>
</feature>